<gene>
    <name evidence="2" type="ORF">PPRIM_AZ9-3.1.T0450270</name>
</gene>
<dbReference type="EMBL" id="CAJJDM010000045">
    <property type="protein sequence ID" value="CAD8070469.1"/>
    <property type="molecule type" value="Genomic_DNA"/>
</dbReference>
<dbReference type="AlphaFoldDB" id="A0A8S1LTL2"/>
<evidence type="ECO:0000313" key="2">
    <source>
        <dbReference type="EMBL" id="CAD8070469.1"/>
    </source>
</evidence>
<dbReference type="Pfam" id="PF03134">
    <property type="entry name" value="TB2_DP1_HVA22"/>
    <property type="match status" value="1"/>
</dbReference>
<dbReference type="Proteomes" id="UP000688137">
    <property type="component" value="Unassembled WGS sequence"/>
</dbReference>
<sequence length="140" mass="16063">MQQVEPIIAKLRIADLDDYEPLKKFLPNPNIKLSHIAFITLLFSILCTLIGIAPRVLTGLVGALIPSFQAINKYQTTGEIYTSLPYFIIFSTYLTFQGWIMWIFSFIPCFDTMCLLFVLALHHPDVQLSNKIWNLLQKVL</sequence>
<keyword evidence="1" id="KW-0812">Transmembrane</keyword>
<proteinExistence type="predicted"/>
<organism evidence="2 3">
    <name type="scientific">Paramecium primaurelia</name>
    <dbReference type="NCBI Taxonomy" id="5886"/>
    <lineage>
        <taxon>Eukaryota</taxon>
        <taxon>Sar</taxon>
        <taxon>Alveolata</taxon>
        <taxon>Ciliophora</taxon>
        <taxon>Intramacronucleata</taxon>
        <taxon>Oligohymenophorea</taxon>
        <taxon>Peniculida</taxon>
        <taxon>Parameciidae</taxon>
        <taxon>Paramecium</taxon>
    </lineage>
</organism>
<feature type="transmembrane region" description="Helical" evidence="1">
    <location>
        <begin position="99"/>
        <end position="121"/>
    </location>
</feature>
<evidence type="ECO:0000313" key="3">
    <source>
        <dbReference type="Proteomes" id="UP000688137"/>
    </source>
</evidence>
<dbReference type="InterPro" id="IPR004345">
    <property type="entry name" value="TB2_DP1_HVA22"/>
</dbReference>
<feature type="transmembrane region" description="Helical" evidence="1">
    <location>
        <begin position="33"/>
        <end position="53"/>
    </location>
</feature>
<name>A0A8S1LTL2_PARPR</name>
<evidence type="ECO:0000256" key="1">
    <source>
        <dbReference type="SAM" id="Phobius"/>
    </source>
</evidence>
<keyword evidence="1" id="KW-1133">Transmembrane helix</keyword>
<protein>
    <submittedName>
        <fullName evidence="2">Uncharacterized protein</fullName>
    </submittedName>
</protein>
<comment type="caution">
    <text evidence="2">The sequence shown here is derived from an EMBL/GenBank/DDBJ whole genome shotgun (WGS) entry which is preliminary data.</text>
</comment>
<accession>A0A8S1LTL2</accession>
<dbReference type="OMA" id="VYTCLPY"/>
<keyword evidence="1" id="KW-0472">Membrane</keyword>
<reference evidence="2" key="1">
    <citation type="submission" date="2021-01" db="EMBL/GenBank/DDBJ databases">
        <authorList>
            <consortium name="Genoscope - CEA"/>
            <person name="William W."/>
        </authorList>
    </citation>
    <scope>NUCLEOTIDE SEQUENCE</scope>
</reference>
<keyword evidence="3" id="KW-1185">Reference proteome</keyword>